<sequence length="224" mass="24251">MPITRMRSWNKPQGCASLATAMLMAMGVSCMQVAWAQQPKPTTRATAPVTGAEPARAATPAAVNDDTGDALIDALTCRSDNVALPGLLSRLRRERPDEFVQTDRQYSNPAMDLYRLDFPVHAWGHVSDAVVITGNRVLMVVAGPIDAATKRLEERLADSAAQPLSGALDDQHALVIYEEERPGLQQRVLIGCEYRLQGLSLLDNPEDAWRVPVPSAAADKVAVP</sequence>
<dbReference type="EMBL" id="FUZV01000002">
    <property type="protein sequence ID" value="SKC80839.1"/>
    <property type="molecule type" value="Genomic_DNA"/>
</dbReference>
<evidence type="ECO:0000256" key="1">
    <source>
        <dbReference type="SAM" id="SignalP"/>
    </source>
</evidence>
<dbReference type="STRING" id="428993.SAMN06296058_3401"/>
<evidence type="ECO:0008006" key="4">
    <source>
        <dbReference type="Google" id="ProtNLM"/>
    </source>
</evidence>
<evidence type="ECO:0000313" key="2">
    <source>
        <dbReference type="EMBL" id="SKC80839.1"/>
    </source>
</evidence>
<dbReference type="Proteomes" id="UP000190341">
    <property type="component" value="Unassembled WGS sequence"/>
</dbReference>
<name>A0A1T5LZ24_9GAMM</name>
<proteinExistence type="predicted"/>
<accession>A0A1T5LZ24</accession>
<feature type="signal peptide" evidence="1">
    <location>
        <begin position="1"/>
        <end position="36"/>
    </location>
</feature>
<organism evidence="2 3">
    <name type="scientific">Pseudoxanthomonas indica</name>
    <dbReference type="NCBI Taxonomy" id="428993"/>
    <lineage>
        <taxon>Bacteria</taxon>
        <taxon>Pseudomonadati</taxon>
        <taxon>Pseudomonadota</taxon>
        <taxon>Gammaproteobacteria</taxon>
        <taxon>Lysobacterales</taxon>
        <taxon>Lysobacteraceae</taxon>
        <taxon>Pseudoxanthomonas</taxon>
    </lineage>
</organism>
<evidence type="ECO:0000313" key="3">
    <source>
        <dbReference type="Proteomes" id="UP000190341"/>
    </source>
</evidence>
<protein>
    <recommendedName>
        <fullName evidence="4">Secreted protein</fullName>
    </recommendedName>
</protein>
<keyword evidence="1" id="KW-0732">Signal</keyword>
<gene>
    <name evidence="2" type="ORF">SAMN06296058_3401</name>
</gene>
<reference evidence="2 3" key="1">
    <citation type="submission" date="2017-02" db="EMBL/GenBank/DDBJ databases">
        <authorList>
            <person name="Peterson S.W."/>
        </authorList>
    </citation>
    <scope>NUCLEOTIDE SEQUENCE [LARGE SCALE GENOMIC DNA]</scope>
    <source>
        <strain evidence="2 3">P15</strain>
    </source>
</reference>
<keyword evidence="3" id="KW-1185">Reference proteome</keyword>
<dbReference type="AlphaFoldDB" id="A0A1T5LZ24"/>
<feature type="chain" id="PRO_5012436953" description="Secreted protein" evidence="1">
    <location>
        <begin position="37"/>
        <end position="224"/>
    </location>
</feature>
<dbReference type="PROSITE" id="PS51257">
    <property type="entry name" value="PROKAR_LIPOPROTEIN"/>
    <property type="match status" value="1"/>
</dbReference>